<dbReference type="AlphaFoldDB" id="A0A3P8IY82"/>
<protein>
    <submittedName>
        <fullName evidence="1">Uncharacterized protein</fullName>
    </submittedName>
</protein>
<organism evidence="1 2">
    <name type="scientific">Raoultella terrigena</name>
    <name type="common">Klebsiella terrigena</name>
    <dbReference type="NCBI Taxonomy" id="577"/>
    <lineage>
        <taxon>Bacteria</taxon>
        <taxon>Pseudomonadati</taxon>
        <taxon>Pseudomonadota</taxon>
        <taxon>Gammaproteobacteria</taxon>
        <taxon>Enterobacterales</taxon>
        <taxon>Enterobacteriaceae</taxon>
        <taxon>Klebsiella/Raoultella group</taxon>
        <taxon>Raoultella</taxon>
    </lineage>
</organism>
<sequence length="102" mass="11169">MQFTGFAVVQAPRPRGGILNLGEDLAAIGKKLLSRRRQADAAVGAGKQPGADLLLEDLNLLAERRLGDIQPRRRVAKMELFGDGNKVAQVAQARYSYLKRLI</sequence>
<accession>A0A3P8IY82</accession>
<name>A0A3P8IY82_RAOTE</name>
<dbReference type="KEGG" id="rtg:NCTC13098_03429"/>
<evidence type="ECO:0000313" key="1">
    <source>
        <dbReference type="EMBL" id="VDR27064.1"/>
    </source>
</evidence>
<dbReference type="AntiFam" id="ANF00169">
    <property type="entry name" value="Shadow ORF (opposite dgdR)"/>
</dbReference>
<dbReference type="Proteomes" id="UP000274346">
    <property type="component" value="Chromosome"/>
</dbReference>
<gene>
    <name evidence="1" type="ORF">NCTC13098_03429</name>
</gene>
<evidence type="ECO:0000313" key="2">
    <source>
        <dbReference type="Proteomes" id="UP000274346"/>
    </source>
</evidence>
<dbReference type="EMBL" id="LR131271">
    <property type="protein sequence ID" value="VDR27064.1"/>
    <property type="molecule type" value="Genomic_DNA"/>
</dbReference>
<reference evidence="1 2" key="1">
    <citation type="submission" date="2018-12" db="EMBL/GenBank/DDBJ databases">
        <authorList>
            <consortium name="Pathogen Informatics"/>
        </authorList>
    </citation>
    <scope>NUCLEOTIDE SEQUENCE [LARGE SCALE GENOMIC DNA]</scope>
    <source>
        <strain evidence="1 2">NCTC13098</strain>
    </source>
</reference>
<proteinExistence type="predicted"/>